<organism evidence="2 3">
    <name type="scientific">Pleurodeles waltl</name>
    <name type="common">Iberian ribbed newt</name>
    <dbReference type="NCBI Taxonomy" id="8319"/>
    <lineage>
        <taxon>Eukaryota</taxon>
        <taxon>Metazoa</taxon>
        <taxon>Chordata</taxon>
        <taxon>Craniata</taxon>
        <taxon>Vertebrata</taxon>
        <taxon>Euteleostomi</taxon>
        <taxon>Amphibia</taxon>
        <taxon>Batrachia</taxon>
        <taxon>Caudata</taxon>
        <taxon>Salamandroidea</taxon>
        <taxon>Salamandridae</taxon>
        <taxon>Pleurodelinae</taxon>
        <taxon>Pleurodeles</taxon>
    </lineage>
</organism>
<accession>A0AAV7L8Z3</accession>
<reference evidence="2" key="1">
    <citation type="journal article" date="2022" name="bioRxiv">
        <title>Sequencing and chromosome-scale assembly of the giantPleurodeles waltlgenome.</title>
        <authorList>
            <person name="Brown T."/>
            <person name="Elewa A."/>
            <person name="Iarovenko S."/>
            <person name="Subramanian E."/>
            <person name="Araus A.J."/>
            <person name="Petzold A."/>
            <person name="Susuki M."/>
            <person name="Suzuki K.-i.T."/>
            <person name="Hayashi T."/>
            <person name="Toyoda A."/>
            <person name="Oliveira C."/>
            <person name="Osipova E."/>
            <person name="Leigh N.D."/>
            <person name="Simon A."/>
            <person name="Yun M.H."/>
        </authorList>
    </citation>
    <scope>NUCLEOTIDE SEQUENCE</scope>
    <source>
        <strain evidence="2">20211129_DDA</strain>
        <tissue evidence="2">Liver</tissue>
    </source>
</reference>
<dbReference type="AlphaFoldDB" id="A0AAV7L8Z3"/>
<gene>
    <name evidence="2" type="ORF">NDU88_001235</name>
</gene>
<dbReference type="Proteomes" id="UP001066276">
    <property type="component" value="Chromosome 11"/>
</dbReference>
<comment type="caution">
    <text evidence="2">The sequence shown here is derived from an EMBL/GenBank/DDBJ whole genome shotgun (WGS) entry which is preliminary data.</text>
</comment>
<dbReference type="EMBL" id="JANPWB010000015">
    <property type="protein sequence ID" value="KAJ1088076.1"/>
    <property type="molecule type" value="Genomic_DNA"/>
</dbReference>
<keyword evidence="1" id="KW-0732">Signal</keyword>
<name>A0AAV7L8Z3_PLEWA</name>
<keyword evidence="3" id="KW-1185">Reference proteome</keyword>
<proteinExistence type="predicted"/>
<evidence type="ECO:0000256" key="1">
    <source>
        <dbReference type="SAM" id="SignalP"/>
    </source>
</evidence>
<feature type="signal peptide" evidence="1">
    <location>
        <begin position="1"/>
        <end position="15"/>
    </location>
</feature>
<feature type="chain" id="PRO_5043641961" evidence="1">
    <location>
        <begin position="16"/>
        <end position="116"/>
    </location>
</feature>
<protein>
    <submittedName>
        <fullName evidence="2">Uncharacterized protein</fullName>
    </submittedName>
</protein>
<sequence>MLLLLTAMDYALVVGNIGLDDTAVVVKVCSIFEETFVGSAVYIFEVVTEAEGDNNIIMGDVTVEKVEIIVVAVAADAIIDKDAVNGVVDENEGIASEAFLGCLAISGRDLGTLFNV</sequence>
<evidence type="ECO:0000313" key="3">
    <source>
        <dbReference type="Proteomes" id="UP001066276"/>
    </source>
</evidence>
<evidence type="ECO:0000313" key="2">
    <source>
        <dbReference type="EMBL" id="KAJ1088076.1"/>
    </source>
</evidence>